<gene>
    <name evidence="2" type="ORF">GCM10010832_00450</name>
</gene>
<dbReference type="Proteomes" id="UP000599179">
    <property type="component" value="Unassembled WGS sequence"/>
</dbReference>
<feature type="region of interest" description="Disordered" evidence="1">
    <location>
        <begin position="30"/>
        <end position="49"/>
    </location>
</feature>
<name>A0ABQ1SBA1_9FLAO</name>
<proteinExistence type="predicted"/>
<evidence type="ECO:0000256" key="1">
    <source>
        <dbReference type="SAM" id="MobiDB-lite"/>
    </source>
</evidence>
<comment type="caution">
    <text evidence="2">The sequence shown here is derived from an EMBL/GenBank/DDBJ whole genome shotgun (WGS) entry which is preliminary data.</text>
</comment>
<evidence type="ECO:0000313" key="3">
    <source>
        <dbReference type="Proteomes" id="UP000599179"/>
    </source>
</evidence>
<evidence type="ECO:0000313" key="2">
    <source>
        <dbReference type="EMBL" id="GGE23692.1"/>
    </source>
</evidence>
<organism evidence="2 3">
    <name type="scientific">Psychroflexus planctonicus</name>
    <dbReference type="NCBI Taxonomy" id="1526575"/>
    <lineage>
        <taxon>Bacteria</taxon>
        <taxon>Pseudomonadati</taxon>
        <taxon>Bacteroidota</taxon>
        <taxon>Flavobacteriia</taxon>
        <taxon>Flavobacteriales</taxon>
        <taxon>Flavobacteriaceae</taxon>
        <taxon>Psychroflexus</taxon>
    </lineage>
</organism>
<reference evidence="3" key="1">
    <citation type="journal article" date="2019" name="Int. J. Syst. Evol. Microbiol.">
        <title>The Global Catalogue of Microorganisms (GCM) 10K type strain sequencing project: providing services to taxonomists for standard genome sequencing and annotation.</title>
        <authorList>
            <consortium name="The Broad Institute Genomics Platform"/>
            <consortium name="The Broad Institute Genome Sequencing Center for Infectious Disease"/>
            <person name="Wu L."/>
            <person name="Ma J."/>
        </authorList>
    </citation>
    <scope>NUCLEOTIDE SEQUENCE [LARGE SCALE GENOMIC DNA]</scope>
    <source>
        <strain evidence="3">CGMCC 1.12931</strain>
    </source>
</reference>
<dbReference type="RefSeq" id="WP_188457069.1">
    <property type="nucleotide sequence ID" value="NZ_BMGM01000001.1"/>
</dbReference>
<protein>
    <submittedName>
        <fullName evidence="2">Uncharacterized protein</fullName>
    </submittedName>
</protein>
<dbReference type="EMBL" id="BMGM01000001">
    <property type="protein sequence ID" value="GGE23692.1"/>
    <property type="molecule type" value="Genomic_DNA"/>
</dbReference>
<keyword evidence="3" id="KW-1185">Reference proteome</keyword>
<sequence length="49" mass="5729">MKPQKTKNREVILADMHDDGVHFNKALLTKQKKMRQQNAPRKANKNKAK</sequence>
<accession>A0ABQ1SBA1</accession>